<dbReference type="AlphaFoldDB" id="A0AAP0DJ85"/>
<gene>
    <name evidence="2" type="ORF">SSX86_006291</name>
</gene>
<protein>
    <submittedName>
        <fullName evidence="2">Uncharacterized protein</fullName>
    </submittedName>
</protein>
<reference evidence="2 3" key="1">
    <citation type="submission" date="2024-04" db="EMBL/GenBank/DDBJ databases">
        <title>The reference genome of an endangered Asteraceae, Deinandra increscens subsp. villosa, native to the Central Coast of California.</title>
        <authorList>
            <person name="Guilliams M."/>
            <person name="Hasenstab-Lehman K."/>
            <person name="Meyer R."/>
            <person name="Mcevoy S."/>
        </authorList>
    </citation>
    <scope>NUCLEOTIDE SEQUENCE [LARGE SCALE GENOMIC DNA]</scope>
    <source>
        <tissue evidence="2">Leaf</tissue>
    </source>
</reference>
<feature type="transmembrane region" description="Helical" evidence="1">
    <location>
        <begin position="180"/>
        <end position="198"/>
    </location>
</feature>
<evidence type="ECO:0000313" key="2">
    <source>
        <dbReference type="EMBL" id="KAK9073697.1"/>
    </source>
</evidence>
<comment type="caution">
    <text evidence="2">The sequence shown here is derived from an EMBL/GenBank/DDBJ whole genome shotgun (WGS) entry which is preliminary data.</text>
</comment>
<feature type="transmembrane region" description="Helical" evidence="1">
    <location>
        <begin position="233"/>
        <end position="250"/>
    </location>
</feature>
<evidence type="ECO:0000313" key="3">
    <source>
        <dbReference type="Proteomes" id="UP001408789"/>
    </source>
</evidence>
<keyword evidence="1" id="KW-0472">Membrane</keyword>
<proteinExistence type="predicted"/>
<organism evidence="2 3">
    <name type="scientific">Deinandra increscens subsp. villosa</name>
    <dbReference type="NCBI Taxonomy" id="3103831"/>
    <lineage>
        <taxon>Eukaryota</taxon>
        <taxon>Viridiplantae</taxon>
        <taxon>Streptophyta</taxon>
        <taxon>Embryophyta</taxon>
        <taxon>Tracheophyta</taxon>
        <taxon>Spermatophyta</taxon>
        <taxon>Magnoliopsida</taxon>
        <taxon>eudicotyledons</taxon>
        <taxon>Gunneridae</taxon>
        <taxon>Pentapetalae</taxon>
        <taxon>asterids</taxon>
        <taxon>campanulids</taxon>
        <taxon>Asterales</taxon>
        <taxon>Asteraceae</taxon>
        <taxon>Asteroideae</taxon>
        <taxon>Heliantheae alliance</taxon>
        <taxon>Madieae</taxon>
        <taxon>Madiinae</taxon>
        <taxon>Deinandra</taxon>
    </lineage>
</organism>
<feature type="transmembrane region" description="Helical" evidence="1">
    <location>
        <begin position="210"/>
        <end position="227"/>
    </location>
</feature>
<accession>A0AAP0DJ85</accession>
<keyword evidence="1" id="KW-0812">Transmembrane</keyword>
<dbReference type="EMBL" id="JBCNJP010000008">
    <property type="protein sequence ID" value="KAK9073697.1"/>
    <property type="molecule type" value="Genomic_DNA"/>
</dbReference>
<keyword evidence="1" id="KW-1133">Transmembrane helix</keyword>
<evidence type="ECO:0000256" key="1">
    <source>
        <dbReference type="SAM" id="Phobius"/>
    </source>
</evidence>
<name>A0AAP0DJ85_9ASTR</name>
<keyword evidence="3" id="KW-1185">Reference proteome</keyword>
<dbReference type="Proteomes" id="UP001408789">
    <property type="component" value="Unassembled WGS sequence"/>
</dbReference>
<sequence>MAAAAEAVFTVQSLKSDMAGGGTPLMIKPYTRPTILNFNTSRQRSPMAVCTARGEYLSSPPLLPRSPLNKRRPMTPAPVFCSSMVPAGSPAPNLVLRKLINRFTNVGLEKWCDQQPFLVGVPTFIAAKFLRGYAIGVVSQVLVSHVLGRAVPIYELQKYEANFGIYYYHLAMFVFRGRFLIPRSFALVMACTYGTVYAMKRLRGKEKDTLTTLVVGFVTPVVYLLAAGMRSPIIIIPMGVISSLLCVGFGV</sequence>